<accession>A0AA39QYT9</accession>
<dbReference type="InterPro" id="IPR052895">
    <property type="entry name" value="HetReg/Transcr_Mod"/>
</dbReference>
<dbReference type="AlphaFoldDB" id="A0AA39QYT9"/>
<keyword evidence="3" id="KW-1185">Reference proteome</keyword>
<evidence type="ECO:0000259" key="1">
    <source>
        <dbReference type="Pfam" id="PF06985"/>
    </source>
</evidence>
<dbReference type="PANTHER" id="PTHR24148:SF73">
    <property type="entry name" value="HET DOMAIN PROTEIN (AFU_ORTHOLOGUE AFUA_8G01020)"/>
    <property type="match status" value="1"/>
</dbReference>
<name>A0AA39QYT9_9LECA</name>
<evidence type="ECO:0000313" key="3">
    <source>
        <dbReference type="Proteomes" id="UP001166286"/>
    </source>
</evidence>
<feature type="domain" description="Heterokaryon incompatibility" evidence="1">
    <location>
        <begin position="40"/>
        <end position="189"/>
    </location>
</feature>
<organism evidence="2 3">
    <name type="scientific">Cladonia borealis</name>
    <dbReference type="NCBI Taxonomy" id="184061"/>
    <lineage>
        <taxon>Eukaryota</taxon>
        <taxon>Fungi</taxon>
        <taxon>Dikarya</taxon>
        <taxon>Ascomycota</taxon>
        <taxon>Pezizomycotina</taxon>
        <taxon>Lecanoromycetes</taxon>
        <taxon>OSLEUM clade</taxon>
        <taxon>Lecanoromycetidae</taxon>
        <taxon>Lecanorales</taxon>
        <taxon>Lecanorineae</taxon>
        <taxon>Cladoniaceae</taxon>
        <taxon>Cladonia</taxon>
    </lineage>
</organism>
<sequence length="207" mass="24775">MMQITHAFFTWKEQSTIPIRSDAPLRRYLEEVSAHNSPEYTAMSYAWDAETPSEPVYCEDSVLLITSNCEKALRDFKKHPESQIMWIDSICIDQSSVEEWNRQVNLMWTIYWRASRVWVWLGEADEKRLKVLQLFRESVEKSLEHDDWKRAIKSYLLSQFDVHNPLAVRNELMPLFKRTWFPRMWVVQETWPEFRQVPAAYVRSLGP</sequence>
<reference evidence="2" key="1">
    <citation type="submission" date="2023-03" db="EMBL/GenBank/DDBJ databases">
        <title>Complete genome of Cladonia borealis.</title>
        <authorList>
            <person name="Park H."/>
        </authorList>
    </citation>
    <scope>NUCLEOTIDE SEQUENCE</scope>
    <source>
        <strain evidence="2">ANT050790</strain>
    </source>
</reference>
<dbReference type="PANTHER" id="PTHR24148">
    <property type="entry name" value="ANKYRIN REPEAT DOMAIN-CONTAINING PROTEIN 39 HOMOLOG-RELATED"/>
    <property type="match status" value="1"/>
</dbReference>
<proteinExistence type="predicted"/>
<evidence type="ECO:0000313" key="2">
    <source>
        <dbReference type="EMBL" id="KAK0510620.1"/>
    </source>
</evidence>
<protein>
    <recommendedName>
        <fullName evidence="1">Heterokaryon incompatibility domain-containing protein</fullName>
    </recommendedName>
</protein>
<gene>
    <name evidence="2" type="ORF">JMJ35_007052</name>
</gene>
<comment type="caution">
    <text evidence="2">The sequence shown here is derived from an EMBL/GenBank/DDBJ whole genome shotgun (WGS) entry which is preliminary data.</text>
</comment>
<dbReference type="Proteomes" id="UP001166286">
    <property type="component" value="Unassembled WGS sequence"/>
</dbReference>
<dbReference type="EMBL" id="JAFEKC020000015">
    <property type="protein sequence ID" value="KAK0510620.1"/>
    <property type="molecule type" value="Genomic_DNA"/>
</dbReference>
<dbReference type="Pfam" id="PF06985">
    <property type="entry name" value="HET"/>
    <property type="match status" value="1"/>
</dbReference>
<dbReference type="InterPro" id="IPR010730">
    <property type="entry name" value="HET"/>
</dbReference>